<comment type="caution">
    <text evidence="3">The sequence shown here is derived from an EMBL/GenBank/DDBJ whole genome shotgun (WGS) entry which is preliminary data.</text>
</comment>
<sequence>MCQVDDIKDFRSISDRIMKDIVMTPELKEKTLKRCKRKSYKTVIGVLAPAACVVLLIATMAAMGRFPWSSSTVPERSSEVSFVMEAAPGEEKQPQVNAGDVLKSAQAGEQVRYESAEEARKAFGDNLLISGYTPEGFVLNSIAGVETDQKADRVVFKYSSGNASFLVTEEKIKTRNDYPGFKTVDINGIPGYIKAEKIKTEGPTEQQRTELHWFRNECHYSITGQISEEAAVNLAKSMR</sequence>
<keyword evidence="4" id="KW-1185">Reference proteome</keyword>
<protein>
    <recommendedName>
        <fullName evidence="2">DUF4367 domain-containing protein</fullName>
    </recommendedName>
</protein>
<keyword evidence="1" id="KW-1133">Transmembrane helix</keyword>
<dbReference type="Proteomes" id="UP000014155">
    <property type="component" value="Unassembled WGS sequence"/>
</dbReference>
<evidence type="ECO:0000259" key="2">
    <source>
        <dbReference type="Pfam" id="PF14285"/>
    </source>
</evidence>
<reference evidence="3 4" key="1">
    <citation type="journal article" date="2013" name="Genome Announc.">
        <title>Draft Genome Sequence of the Cellulolytic, Mesophilic, Anaerobic Bacterium Clostridium termitidis Strain CT1112 (DSM 5398).</title>
        <authorList>
            <person name="Lal S."/>
            <person name="Ramachandran U."/>
            <person name="Zhang X."/>
            <person name="Munir R."/>
            <person name="Sparling R."/>
            <person name="Levin D.B."/>
        </authorList>
    </citation>
    <scope>NUCLEOTIDE SEQUENCE [LARGE SCALE GENOMIC DNA]</scope>
    <source>
        <strain evidence="3 4">CT1112</strain>
    </source>
</reference>
<proteinExistence type="predicted"/>
<dbReference type="PATRIC" id="fig|1195236.3.peg.5265"/>
<evidence type="ECO:0000313" key="3">
    <source>
        <dbReference type="EMBL" id="EMS69295.1"/>
    </source>
</evidence>
<dbReference type="AlphaFoldDB" id="S0FF37"/>
<name>S0FF37_RUMCE</name>
<accession>S0FF37</accession>
<dbReference type="STRING" id="1195236.CTER_5070"/>
<dbReference type="InterPro" id="IPR025377">
    <property type="entry name" value="DUF4367"/>
</dbReference>
<feature type="transmembrane region" description="Helical" evidence="1">
    <location>
        <begin position="43"/>
        <end position="68"/>
    </location>
</feature>
<gene>
    <name evidence="3" type="ORF">CTER_5070</name>
</gene>
<dbReference type="eggNOG" id="ENOG5033WGM">
    <property type="taxonomic scope" value="Bacteria"/>
</dbReference>
<keyword evidence="1" id="KW-0472">Membrane</keyword>
<dbReference type="Pfam" id="PF14285">
    <property type="entry name" value="DUF4367"/>
    <property type="match status" value="1"/>
</dbReference>
<evidence type="ECO:0000256" key="1">
    <source>
        <dbReference type="SAM" id="Phobius"/>
    </source>
</evidence>
<keyword evidence="1" id="KW-0812">Transmembrane</keyword>
<feature type="domain" description="DUF4367" evidence="2">
    <location>
        <begin position="131"/>
        <end position="238"/>
    </location>
</feature>
<evidence type="ECO:0000313" key="4">
    <source>
        <dbReference type="Proteomes" id="UP000014155"/>
    </source>
</evidence>
<organism evidence="3 4">
    <name type="scientific">Ruminiclostridium cellobioparum subsp. termitidis CT1112</name>
    <dbReference type="NCBI Taxonomy" id="1195236"/>
    <lineage>
        <taxon>Bacteria</taxon>
        <taxon>Bacillati</taxon>
        <taxon>Bacillota</taxon>
        <taxon>Clostridia</taxon>
        <taxon>Eubacteriales</taxon>
        <taxon>Oscillospiraceae</taxon>
        <taxon>Ruminiclostridium</taxon>
    </lineage>
</organism>
<dbReference type="EMBL" id="AORV01000068">
    <property type="protein sequence ID" value="EMS69295.1"/>
    <property type="molecule type" value="Genomic_DNA"/>
</dbReference>